<evidence type="ECO:0000313" key="9">
    <source>
        <dbReference type="Proteomes" id="UP000675409"/>
    </source>
</evidence>
<dbReference type="Gene3D" id="1.10.579.10">
    <property type="entry name" value="DNA Cyclobutane Dipyrimidine Photolyase, subunit A, domain 3"/>
    <property type="match status" value="1"/>
</dbReference>
<keyword evidence="9" id="KW-1185">Reference proteome</keyword>
<comment type="caution">
    <text evidence="8">The sequence shown here is derived from an EMBL/GenBank/DDBJ whole genome shotgun (WGS) entry which is preliminary data.</text>
</comment>
<organism evidence="8 9">
    <name type="scientific">Myceligenerans indicum</name>
    <dbReference type="NCBI Taxonomy" id="2593663"/>
    <lineage>
        <taxon>Bacteria</taxon>
        <taxon>Bacillati</taxon>
        <taxon>Actinomycetota</taxon>
        <taxon>Actinomycetes</taxon>
        <taxon>Micrococcales</taxon>
        <taxon>Promicromonosporaceae</taxon>
        <taxon>Myceligenerans</taxon>
    </lineage>
</organism>
<gene>
    <name evidence="8" type="ORF">HGK34_08480</name>
</gene>
<dbReference type="InterPro" id="IPR014729">
    <property type="entry name" value="Rossmann-like_a/b/a_fold"/>
</dbReference>
<dbReference type="InterPro" id="IPR036155">
    <property type="entry name" value="Crypto/Photolyase_N_sf"/>
</dbReference>
<dbReference type="Gene3D" id="1.25.40.80">
    <property type="match status" value="1"/>
</dbReference>
<evidence type="ECO:0000256" key="3">
    <source>
        <dbReference type="ARBA" id="ARBA00022827"/>
    </source>
</evidence>
<evidence type="ECO:0000313" key="8">
    <source>
        <dbReference type="EMBL" id="MBL0886305.1"/>
    </source>
</evidence>
<keyword evidence="3 5" id="KW-0274">FAD</keyword>
<evidence type="ECO:0000256" key="1">
    <source>
        <dbReference type="ARBA" id="ARBA00001974"/>
    </source>
</evidence>
<comment type="similarity">
    <text evidence="5">Belongs to the DNA photolyase family.</text>
</comment>
<evidence type="ECO:0000256" key="4">
    <source>
        <dbReference type="ARBA" id="ARBA00022991"/>
    </source>
</evidence>
<dbReference type="Pfam" id="PF00875">
    <property type="entry name" value="DNA_photolyase"/>
    <property type="match status" value="1"/>
</dbReference>
<dbReference type="InterPro" id="IPR002081">
    <property type="entry name" value="Cryptochrome/DNA_photolyase_1"/>
</dbReference>
<dbReference type="InterPro" id="IPR018394">
    <property type="entry name" value="DNA_photolyase_1_CS_C"/>
</dbReference>
<dbReference type="EMBL" id="JABBYC010000010">
    <property type="protein sequence ID" value="MBL0886305.1"/>
    <property type="molecule type" value="Genomic_DNA"/>
</dbReference>
<evidence type="ECO:0000256" key="5">
    <source>
        <dbReference type="RuleBase" id="RU004182"/>
    </source>
</evidence>
<dbReference type="Gene3D" id="3.40.50.620">
    <property type="entry name" value="HUPs"/>
    <property type="match status" value="1"/>
</dbReference>
<dbReference type="SUPFAM" id="SSF52425">
    <property type="entry name" value="Cryptochrome/photolyase, N-terminal domain"/>
    <property type="match status" value="1"/>
</dbReference>
<feature type="region of interest" description="Disordered" evidence="6">
    <location>
        <begin position="1"/>
        <end position="29"/>
    </location>
</feature>
<accession>A0ABS1LJ90</accession>
<dbReference type="PRINTS" id="PR00147">
    <property type="entry name" value="DNAPHOTLYASE"/>
</dbReference>
<dbReference type="PANTHER" id="PTHR11455:SF9">
    <property type="entry name" value="CRYPTOCHROME CIRCADIAN CLOCK 5 ISOFORM X1"/>
    <property type="match status" value="1"/>
</dbReference>
<sequence length="499" mass="54450">MTEIPVPGPGGRIRPVPVRALRSPGPGGPTSAAPVVIWFRRDLRVADQPTFLAAGQGARALALFVLDPRLLRPSGDARKWFLFGCLRALDESLGGRLLVVEGDPAQAVPLVADAAGAGEVHVAADFGPYGSSRDREVEQALAARGATLVRTGSPYAVAPGRVRSGDGGRYRVFTPFRRAWADHGWRAPARTDAGFLDWIDPATVRARPAPVPAGPDVVADLPEPGEAAARDRWRDFLDHGLSGYADGRDRPDRPGTSRMSVYLKYGCVHPRTLLADLAGDGSEGARSFRGELAWREFYADVLDQRPDSARRNYDPAFDGMATDGGRDAEVLFAAWREGRTGFPVVDAGMRQLLAEGWMHNRVRMITASFLVKDLHLPWWWGARHFMRRLVDGDLASNQHGWQWVAGSGTDAAPYFRVFNPVLQGERFDPEGNYVRTYVPELAGVPGRAVHQPWRLPEGPPGGYPAPVVDHQHERAVALERYEAVKAARSGRAAPGRRPG</sequence>
<dbReference type="PROSITE" id="PS51645">
    <property type="entry name" value="PHR_CRY_ALPHA_BETA"/>
    <property type="match status" value="1"/>
</dbReference>
<reference evidence="8 9" key="1">
    <citation type="journal article" date="2021" name="Arch. Microbiol.">
        <title>Myceligenerans indicum sp. nov., an actinobacterium isolated from mangrove sediment of Sundarbans, India.</title>
        <authorList>
            <person name="Asha K."/>
            <person name="Bhadury P."/>
        </authorList>
    </citation>
    <scope>NUCLEOTIDE SEQUENCE [LARGE SCALE GENOMIC DNA]</scope>
    <source>
        <strain evidence="8 9">I2</strain>
    </source>
</reference>
<dbReference type="InterPro" id="IPR006050">
    <property type="entry name" value="DNA_photolyase_N"/>
</dbReference>
<dbReference type="InterPro" id="IPR036134">
    <property type="entry name" value="Crypto/Photolyase_FAD-like_sf"/>
</dbReference>
<dbReference type="SUPFAM" id="SSF48173">
    <property type="entry name" value="Cryptochrome/photolyase FAD-binding domain"/>
    <property type="match status" value="1"/>
</dbReference>
<comment type="cofactor">
    <cofactor evidence="1">
        <name>FAD</name>
        <dbReference type="ChEBI" id="CHEBI:57692"/>
    </cofactor>
</comment>
<dbReference type="InterPro" id="IPR005101">
    <property type="entry name" value="Cryptochr/Photolyase_FAD-bd"/>
</dbReference>
<evidence type="ECO:0000259" key="7">
    <source>
        <dbReference type="PROSITE" id="PS51645"/>
    </source>
</evidence>
<dbReference type="PANTHER" id="PTHR11455">
    <property type="entry name" value="CRYPTOCHROME"/>
    <property type="match status" value="1"/>
</dbReference>
<keyword evidence="2 5" id="KW-0285">Flavoprotein</keyword>
<protein>
    <submittedName>
        <fullName evidence="8">Deoxyribodipyrimidine photo-lyase</fullName>
    </submittedName>
</protein>
<dbReference type="PROSITE" id="PS00394">
    <property type="entry name" value="DNA_PHOTOLYASES_1_1"/>
    <property type="match status" value="1"/>
</dbReference>
<dbReference type="Pfam" id="PF03441">
    <property type="entry name" value="FAD_binding_7"/>
    <property type="match status" value="1"/>
</dbReference>
<dbReference type="Proteomes" id="UP000675409">
    <property type="component" value="Unassembled WGS sequence"/>
</dbReference>
<evidence type="ECO:0000256" key="2">
    <source>
        <dbReference type="ARBA" id="ARBA00022630"/>
    </source>
</evidence>
<feature type="domain" description="Photolyase/cryptochrome alpha/beta" evidence="7">
    <location>
        <begin position="33"/>
        <end position="156"/>
    </location>
</feature>
<keyword evidence="4 5" id="KW-0157">Chromophore</keyword>
<evidence type="ECO:0000256" key="6">
    <source>
        <dbReference type="SAM" id="MobiDB-lite"/>
    </source>
</evidence>
<name>A0ABS1LJ90_9MICO</name>
<dbReference type="RefSeq" id="WP_201846146.1">
    <property type="nucleotide sequence ID" value="NZ_JABBYC010000010.1"/>
</dbReference>
<proteinExistence type="inferred from homology"/>